<keyword evidence="3" id="KW-1185">Reference proteome</keyword>
<gene>
    <name evidence="2" type="ORF">PVAP13_1KG107800</name>
</gene>
<evidence type="ECO:0000313" key="3">
    <source>
        <dbReference type="Proteomes" id="UP000823388"/>
    </source>
</evidence>
<feature type="compositionally biased region" description="Polar residues" evidence="1">
    <location>
        <begin position="48"/>
        <end position="58"/>
    </location>
</feature>
<organism evidence="2 3">
    <name type="scientific">Panicum virgatum</name>
    <name type="common">Blackwell switchgrass</name>
    <dbReference type="NCBI Taxonomy" id="38727"/>
    <lineage>
        <taxon>Eukaryota</taxon>
        <taxon>Viridiplantae</taxon>
        <taxon>Streptophyta</taxon>
        <taxon>Embryophyta</taxon>
        <taxon>Tracheophyta</taxon>
        <taxon>Spermatophyta</taxon>
        <taxon>Magnoliopsida</taxon>
        <taxon>Liliopsida</taxon>
        <taxon>Poales</taxon>
        <taxon>Poaceae</taxon>
        <taxon>PACMAD clade</taxon>
        <taxon>Panicoideae</taxon>
        <taxon>Panicodae</taxon>
        <taxon>Paniceae</taxon>
        <taxon>Panicinae</taxon>
        <taxon>Panicum</taxon>
        <taxon>Panicum sect. Hiantes</taxon>
    </lineage>
</organism>
<dbReference type="Proteomes" id="UP000823388">
    <property type="component" value="Chromosome 1K"/>
</dbReference>
<sequence>MRRRRNGGTGPGRMWSCGAAGGTGLAGAWSSSRLASPIGEGELRCRSGSPTPVWSSAGATRAPAPTRSSDAAFRLPRRILWSSRPRTRKSSAGDLTLEKEEREDPSEEREDPSATTNFSEAPPTPVLIPPSPHAIPAACLGVADISSAEESSDESQLLSSPVSVLCAMPGETDAVAASLALMKPMTDAADSTAKEEASTISTDALSPQLDEEVFPLPGIITAPFGDLALGVLFEDHCPTCWRPDVAVREPAAVAARKRIGEQCEEAGRLGLQERRTGQDEGEEGSPAGPRRGHLVEQLVLLVLV</sequence>
<evidence type="ECO:0000256" key="1">
    <source>
        <dbReference type="SAM" id="MobiDB-lite"/>
    </source>
</evidence>
<proteinExistence type="predicted"/>
<feature type="region of interest" description="Disordered" evidence="1">
    <location>
        <begin position="1"/>
        <end position="132"/>
    </location>
</feature>
<feature type="compositionally biased region" description="Basic and acidic residues" evidence="1">
    <location>
        <begin position="267"/>
        <end position="278"/>
    </location>
</feature>
<evidence type="ECO:0000313" key="2">
    <source>
        <dbReference type="EMBL" id="KAG2656828.1"/>
    </source>
</evidence>
<feature type="region of interest" description="Disordered" evidence="1">
    <location>
        <begin position="267"/>
        <end position="290"/>
    </location>
</feature>
<dbReference type="EMBL" id="CM029037">
    <property type="protein sequence ID" value="KAG2656828.1"/>
    <property type="molecule type" value="Genomic_DNA"/>
</dbReference>
<accession>A0A8T0XDG5</accession>
<dbReference type="AlphaFoldDB" id="A0A8T0XDG5"/>
<comment type="caution">
    <text evidence="2">The sequence shown here is derived from an EMBL/GenBank/DDBJ whole genome shotgun (WGS) entry which is preliminary data.</text>
</comment>
<name>A0A8T0XDG5_PANVG</name>
<protein>
    <submittedName>
        <fullName evidence="2">Uncharacterized protein</fullName>
    </submittedName>
</protein>
<feature type="compositionally biased region" description="Pro residues" evidence="1">
    <location>
        <begin position="122"/>
        <end position="132"/>
    </location>
</feature>
<reference evidence="2 3" key="1">
    <citation type="submission" date="2020-05" db="EMBL/GenBank/DDBJ databases">
        <title>WGS assembly of Panicum virgatum.</title>
        <authorList>
            <person name="Lovell J.T."/>
            <person name="Jenkins J."/>
            <person name="Shu S."/>
            <person name="Juenger T.E."/>
            <person name="Schmutz J."/>
        </authorList>
    </citation>
    <scope>NUCLEOTIDE SEQUENCE [LARGE SCALE GENOMIC DNA]</scope>
    <source>
        <strain evidence="3">cv. AP13</strain>
    </source>
</reference>